<organism evidence="11 12">
    <name type="scientific">Xylocopa violacea</name>
    <name type="common">Violet carpenter bee</name>
    <name type="synonym">Apis violacea</name>
    <dbReference type="NCBI Taxonomy" id="135666"/>
    <lineage>
        <taxon>Eukaryota</taxon>
        <taxon>Metazoa</taxon>
        <taxon>Ecdysozoa</taxon>
        <taxon>Arthropoda</taxon>
        <taxon>Hexapoda</taxon>
        <taxon>Insecta</taxon>
        <taxon>Pterygota</taxon>
        <taxon>Neoptera</taxon>
        <taxon>Endopterygota</taxon>
        <taxon>Hymenoptera</taxon>
        <taxon>Apocrita</taxon>
        <taxon>Aculeata</taxon>
        <taxon>Apoidea</taxon>
        <taxon>Anthophila</taxon>
        <taxon>Apidae</taxon>
        <taxon>Xylocopa</taxon>
        <taxon>Xylocopa</taxon>
    </lineage>
</organism>
<dbReference type="PROSITE" id="PS51675">
    <property type="entry name" value="SAM_MT_TRM10"/>
    <property type="match status" value="1"/>
</dbReference>
<dbReference type="EMBL" id="CAXAJV020001301">
    <property type="protein sequence ID" value="CAL7951626.1"/>
    <property type="molecule type" value="Genomic_DNA"/>
</dbReference>
<proteinExistence type="predicted"/>
<sequence>MNTIKFVAFTIQSYSKLFIQLKEPKLMVSQFRFSVETHRLLTRSYSDFNPTKIIYNEYNKKDEEKLMELLKEPRYQALYDKCKIEMEFIKCITGKLPKTLRPCDWLHLLKLSSKGHRRSFLEFRWKVEKKEEHRKEKMELKHTLVKEPETDNDSLYGLHKNSLFHRIRDKQINHFYNSRLINAILYEPVIVFDLDYHKCMMPREQLNCAKQLLLSFSSNRSHNNPFNLYFCNVNKNSLIMETLHKMLPHLYDIDFPLNITSESYLEMFPKEKLVYLTPNANRIMTKYDPNLIYIIGAMVDKQNPKPLSFQKANAEKIRMMKFPLSEKLKWGTGSSKNLPLNQVLSILLDLRDTNDWKIAMDHVPKRKLREAREDSMRRLMTKRKLELENIKNTQ</sequence>
<dbReference type="PANTHER" id="PTHR13563">
    <property type="entry name" value="TRNA (GUANINE-9-) METHYLTRANSFERASE"/>
    <property type="match status" value="1"/>
</dbReference>
<name>A0ABP1PEH7_XYLVO</name>
<evidence type="ECO:0000256" key="5">
    <source>
        <dbReference type="ARBA" id="ARBA00022694"/>
    </source>
</evidence>
<accession>A0ABP1PEH7</accession>
<evidence type="ECO:0000256" key="4">
    <source>
        <dbReference type="ARBA" id="ARBA00022691"/>
    </source>
</evidence>
<keyword evidence="2" id="KW-0489">Methyltransferase</keyword>
<keyword evidence="7" id="KW-0175">Coiled coil</keyword>
<evidence type="ECO:0000256" key="9">
    <source>
        <dbReference type="ARBA" id="ARBA00029803"/>
    </source>
</evidence>
<dbReference type="PANTHER" id="PTHR13563:SF5">
    <property type="entry name" value="TRNA METHYLTRANSFERASE 10 HOMOLOG C"/>
    <property type="match status" value="1"/>
</dbReference>
<dbReference type="InterPro" id="IPR025812">
    <property type="entry name" value="Trm10_C_MTase_dom"/>
</dbReference>
<evidence type="ECO:0000313" key="12">
    <source>
        <dbReference type="Proteomes" id="UP001642520"/>
    </source>
</evidence>
<dbReference type="Gene3D" id="3.40.1280.30">
    <property type="match status" value="1"/>
</dbReference>
<keyword evidence="3" id="KW-0808">Transferase</keyword>
<evidence type="ECO:0000256" key="6">
    <source>
        <dbReference type="ARBA" id="ARBA00022946"/>
    </source>
</evidence>
<comment type="caution">
    <text evidence="11">The sequence shown here is derived from an EMBL/GenBank/DDBJ whole genome shotgun (WGS) entry which is preliminary data.</text>
</comment>
<evidence type="ECO:0000256" key="8">
    <source>
        <dbReference type="ARBA" id="ARBA00023128"/>
    </source>
</evidence>
<comment type="subcellular location">
    <subcellularLocation>
        <location evidence="1">Mitochondrion</location>
    </subcellularLocation>
</comment>
<protein>
    <recommendedName>
        <fullName evidence="9">RNA (guanine-9-)-methyltransferase domain-containing protein 1</fullName>
    </recommendedName>
</protein>
<gene>
    <name evidence="11" type="ORF">XYLVIOL_LOCUS10622</name>
</gene>
<dbReference type="InterPro" id="IPR028564">
    <property type="entry name" value="MT_TRM10-typ"/>
</dbReference>
<dbReference type="InterPro" id="IPR007356">
    <property type="entry name" value="tRNA_m1G_MeTrfase_euk"/>
</dbReference>
<evidence type="ECO:0000256" key="3">
    <source>
        <dbReference type="ARBA" id="ARBA00022679"/>
    </source>
</evidence>
<evidence type="ECO:0000256" key="7">
    <source>
        <dbReference type="ARBA" id="ARBA00023054"/>
    </source>
</evidence>
<dbReference type="CDD" id="cd18102">
    <property type="entry name" value="Trm10_MRRP1"/>
    <property type="match status" value="1"/>
</dbReference>
<reference evidence="11 12" key="1">
    <citation type="submission" date="2024-08" db="EMBL/GenBank/DDBJ databases">
        <authorList>
            <person name="Will J Nash"/>
            <person name="Angela Man"/>
            <person name="Seanna McTaggart"/>
            <person name="Kendall Baker"/>
            <person name="Tom Barker"/>
            <person name="Leah Catchpole"/>
            <person name="Alex Durrant"/>
            <person name="Karim Gharbi"/>
            <person name="Naomi Irish"/>
            <person name="Gemy Kaithakottil"/>
            <person name="Debby Ku"/>
            <person name="Aaliyah Providence"/>
            <person name="Felix Shaw"/>
            <person name="David Swarbreck"/>
            <person name="Chris Watkins"/>
            <person name="Ann M. McCartney"/>
            <person name="Giulio Formenti"/>
            <person name="Alice Mouton"/>
            <person name="Noel Vella"/>
            <person name="Bjorn M von Reumont"/>
            <person name="Adriana Vella"/>
            <person name="Wilfried Haerty"/>
        </authorList>
    </citation>
    <scope>NUCLEOTIDE SEQUENCE [LARGE SCALE GENOMIC DNA]</scope>
</reference>
<keyword evidence="8" id="KW-0496">Mitochondrion</keyword>
<evidence type="ECO:0000256" key="2">
    <source>
        <dbReference type="ARBA" id="ARBA00022603"/>
    </source>
</evidence>
<keyword evidence="12" id="KW-1185">Reference proteome</keyword>
<dbReference type="Proteomes" id="UP001642520">
    <property type="component" value="Unassembled WGS sequence"/>
</dbReference>
<evidence type="ECO:0000259" key="10">
    <source>
        <dbReference type="PROSITE" id="PS51675"/>
    </source>
</evidence>
<feature type="domain" description="SAM-dependent MTase TRM10-type" evidence="10">
    <location>
        <begin position="176"/>
        <end position="370"/>
    </location>
</feature>
<keyword evidence="4" id="KW-0949">S-adenosyl-L-methionine</keyword>
<evidence type="ECO:0000313" key="11">
    <source>
        <dbReference type="EMBL" id="CAL7951626.1"/>
    </source>
</evidence>
<evidence type="ECO:0000256" key="1">
    <source>
        <dbReference type="ARBA" id="ARBA00004173"/>
    </source>
</evidence>
<keyword evidence="5" id="KW-0819">tRNA processing</keyword>
<keyword evidence="6" id="KW-0809">Transit peptide</keyword>
<dbReference type="InterPro" id="IPR038459">
    <property type="entry name" value="MT_TRM10-typ_sf"/>
</dbReference>